<comment type="similarity">
    <text evidence="1">Belongs to the FAH family.</text>
</comment>
<accession>A0A7X2TDN7</accession>
<dbReference type="SUPFAM" id="SSF56529">
    <property type="entry name" value="FAH"/>
    <property type="match status" value="1"/>
</dbReference>
<comment type="caution">
    <text evidence="4">The sequence shown here is derived from an EMBL/GenBank/DDBJ whole genome shotgun (WGS) entry which is preliminary data.</text>
</comment>
<dbReference type="PANTHER" id="PTHR42796:SF4">
    <property type="entry name" value="FUMARYLACETOACETATE HYDROLASE DOMAIN-CONTAINING PROTEIN 2A"/>
    <property type="match status" value="1"/>
</dbReference>
<evidence type="ECO:0000256" key="2">
    <source>
        <dbReference type="ARBA" id="ARBA00022723"/>
    </source>
</evidence>
<dbReference type="AlphaFoldDB" id="A0A7X2TDN7"/>
<dbReference type="GO" id="GO:0016853">
    <property type="term" value="F:isomerase activity"/>
    <property type="evidence" value="ECO:0007669"/>
    <property type="project" value="UniProtKB-ARBA"/>
</dbReference>
<feature type="domain" description="Fumarylacetoacetase-like C-terminal" evidence="3">
    <location>
        <begin position="85"/>
        <end position="297"/>
    </location>
</feature>
<protein>
    <submittedName>
        <fullName evidence="4">Fumarylacetoacetate hydrolase family protein</fullName>
    </submittedName>
</protein>
<dbReference type="GO" id="GO:0016787">
    <property type="term" value="F:hydrolase activity"/>
    <property type="evidence" value="ECO:0007669"/>
    <property type="project" value="UniProtKB-KW"/>
</dbReference>
<dbReference type="Proteomes" id="UP000429958">
    <property type="component" value="Unassembled WGS sequence"/>
</dbReference>
<gene>
    <name evidence="4" type="ORF">FYJ39_11270</name>
</gene>
<keyword evidence="5" id="KW-1185">Reference proteome</keyword>
<dbReference type="InterPro" id="IPR011234">
    <property type="entry name" value="Fumarylacetoacetase-like_C"/>
</dbReference>
<keyword evidence="2" id="KW-0479">Metal-binding</keyword>
<proteinExistence type="inferred from homology"/>
<evidence type="ECO:0000313" key="4">
    <source>
        <dbReference type="EMBL" id="MSS37136.1"/>
    </source>
</evidence>
<dbReference type="InterPro" id="IPR036663">
    <property type="entry name" value="Fumarylacetoacetase_C_sf"/>
</dbReference>
<evidence type="ECO:0000313" key="5">
    <source>
        <dbReference type="Proteomes" id="UP000429958"/>
    </source>
</evidence>
<dbReference type="FunFam" id="3.90.850.10:FF:000002">
    <property type="entry name" value="2-hydroxyhepta-2,4-diene-1,7-dioate isomerase"/>
    <property type="match status" value="1"/>
</dbReference>
<dbReference type="Pfam" id="PF01557">
    <property type="entry name" value="FAA_hydrolase"/>
    <property type="match status" value="1"/>
</dbReference>
<name>A0A7X2TDN7_9CLOT</name>
<dbReference type="EMBL" id="VUMD01000009">
    <property type="protein sequence ID" value="MSS37136.1"/>
    <property type="molecule type" value="Genomic_DNA"/>
</dbReference>
<evidence type="ECO:0000259" key="3">
    <source>
        <dbReference type="Pfam" id="PF01557"/>
    </source>
</evidence>
<reference evidence="4 5" key="1">
    <citation type="submission" date="2019-08" db="EMBL/GenBank/DDBJ databases">
        <title>In-depth cultivation of the pig gut microbiome towards novel bacterial diversity and tailored functional studies.</title>
        <authorList>
            <person name="Wylensek D."/>
            <person name="Hitch T.C.A."/>
            <person name="Clavel T."/>
        </authorList>
    </citation>
    <scope>NUCLEOTIDE SEQUENCE [LARGE SCALE GENOMIC DNA]</scope>
    <source>
        <strain evidence="4 5">WCA-389-WT-23D1</strain>
    </source>
</reference>
<dbReference type="InterPro" id="IPR051121">
    <property type="entry name" value="FAH"/>
</dbReference>
<dbReference type="Gene3D" id="3.90.850.10">
    <property type="entry name" value="Fumarylacetoacetase-like, C-terminal domain"/>
    <property type="match status" value="1"/>
</dbReference>
<sequence>MRLVTFEIEHKSGLGVISKDGSWVFPLSSLDMDYKTMQELIENVSDSEKQLLEIAVGQDPYKIKGAAPIQEVRLQAPIPNPKQDVICLGINYMAHAEEAARFKAEAFKGERPFAVYFSKRVSQATGPQGVIPSHRDMVEDLDYEAELAVIIGREASHVPEDKVKDYIFGYTIINDVTARTIQNRHKQWYFGKSMDGFLPMGPCITTVDDLPYPPRLSIQSRVNGELRQDANTALMIFGVGHVVSELSQGMTLKPGTIIAMGTPAGVGMGFVPPRFLKPGDLVECTIEGIGTIANRVVE</sequence>
<dbReference type="GO" id="GO:0046872">
    <property type="term" value="F:metal ion binding"/>
    <property type="evidence" value="ECO:0007669"/>
    <property type="project" value="UniProtKB-KW"/>
</dbReference>
<organism evidence="4 5">
    <name type="scientific">Clostridium porci</name>
    <dbReference type="NCBI Taxonomy" id="2605778"/>
    <lineage>
        <taxon>Bacteria</taxon>
        <taxon>Bacillati</taxon>
        <taxon>Bacillota</taxon>
        <taxon>Clostridia</taxon>
        <taxon>Eubacteriales</taxon>
        <taxon>Clostridiaceae</taxon>
        <taxon>Clostridium</taxon>
    </lineage>
</organism>
<keyword evidence="4" id="KW-0378">Hydrolase</keyword>
<dbReference type="RefSeq" id="WP_154472581.1">
    <property type="nucleotide sequence ID" value="NZ_DBEWUL010000176.1"/>
</dbReference>
<evidence type="ECO:0000256" key="1">
    <source>
        <dbReference type="ARBA" id="ARBA00010211"/>
    </source>
</evidence>
<dbReference type="PANTHER" id="PTHR42796">
    <property type="entry name" value="FUMARYLACETOACETATE HYDROLASE DOMAIN-CONTAINING PROTEIN 2A-RELATED"/>
    <property type="match status" value="1"/>
</dbReference>
<dbReference type="GO" id="GO:0019752">
    <property type="term" value="P:carboxylic acid metabolic process"/>
    <property type="evidence" value="ECO:0007669"/>
    <property type="project" value="UniProtKB-ARBA"/>
</dbReference>